<sequence>MDNNINNYQSLREDAISMQKSGRASQNYLRDILYKKYNFKIQLLPPNGNAIAASSDYAKYESILGIKFNVRITGGLDVVNDMPNEVEVYTPGSFNIQRKKLFDNSDLYAAFVHAFSEKIIYIRPKAGKPVNIILDYSHNLYPIQLIIDSSSKELSTINEIILSGKSDDLPPAVIMHEVSANKDSSLEFNIMHLGGDSGVVSMLRANADEYSKLDINEIYAGNSFTKEESRIVSAAESAEVNIRKTVAGSMNQKFDLMSDLVNAERNTKCDSSLNVIASGSSVCYAKDFAEVREGAEKSVSHISQRGIIRDSTASLNMMPDMSINESYTKASHYSYSSPIDKDELFYLESRGMSEEQAEHLISLGFFSTNVGKIRDREVRNSAISILDYVLSKRDYHIPKGLKPIEWDFYGGMGIIEGIKDTK</sequence>
<dbReference type="GeneID" id="33314368"/>
<accession>A0A218NNQ5</accession>
<dbReference type="EMBL" id="CP019964">
    <property type="protein sequence ID" value="ASI14110.1"/>
    <property type="molecule type" value="Genomic_DNA"/>
</dbReference>
<dbReference type="InterPro" id="IPR055346">
    <property type="entry name" value="Fe-S_cluster_assembly_SufBD"/>
</dbReference>
<protein>
    <submittedName>
        <fullName evidence="3">FeS assembly protein SufD</fullName>
    </submittedName>
</protein>
<dbReference type="GO" id="GO:0016226">
    <property type="term" value="P:iron-sulfur cluster assembly"/>
    <property type="evidence" value="ECO:0007669"/>
    <property type="project" value="InterPro"/>
</dbReference>
<gene>
    <name evidence="3" type="ORF">Mia14_0819</name>
</gene>
<dbReference type="Pfam" id="PF01458">
    <property type="entry name" value="SUFBD_core"/>
    <property type="match status" value="1"/>
</dbReference>
<evidence type="ECO:0000313" key="3">
    <source>
        <dbReference type="EMBL" id="ASI14110.1"/>
    </source>
</evidence>
<comment type="similarity">
    <text evidence="1">Belongs to the iron-sulfur cluster assembly SufBD family.</text>
</comment>
<organism evidence="3 4">
    <name type="scientific">Candidatus Mancarchaeum acidiphilum</name>
    <dbReference type="NCBI Taxonomy" id="1920749"/>
    <lineage>
        <taxon>Archaea</taxon>
        <taxon>Candidatus Micrarchaeota</taxon>
        <taxon>Candidatus Mancarchaeum</taxon>
    </lineage>
</organism>
<dbReference type="RefSeq" id="WP_088820379.1">
    <property type="nucleotide sequence ID" value="NZ_CP019964.1"/>
</dbReference>
<dbReference type="PANTHER" id="PTHR30508:SF1">
    <property type="entry name" value="UPF0051 PROTEIN ABCI8, CHLOROPLASTIC-RELATED"/>
    <property type="match status" value="1"/>
</dbReference>
<reference evidence="3 4" key="1">
    <citation type="journal article" date="2017" name="Nat. Commun.">
        <title>'ARMAN' archaea depend on association with euryarchaeal host in culture and in situ.</title>
        <authorList>
            <person name="Golyshina O."/>
            <person name="Toshchakov S."/>
            <person name="Makarova K."/>
            <person name="Gavrilov S."/>
            <person name="Korzhenkov A."/>
            <person name="La Cono V."/>
            <person name="Arcadi E."/>
            <person name="Nechitaylo T."/>
            <person name="Ferrer M."/>
            <person name="Kublanov I."/>
            <person name="Wolf Y."/>
            <person name="Yakimov M."/>
            <person name="Golyshin P."/>
            <person name="Slesarev A."/>
            <person name="Kozyavkin S."/>
        </authorList>
    </citation>
    <scope>NUCLEOTIDE SEQUENCE [LARGE SCALE GENOMIC DNA]</scope>
    <source>
        <strain evidence="3 4">Mia14</strain>
    </source>
</reference>
<keyword evidence="4" id="KW-1185">Reference proteome</keyword>
<feature type="domain" description="SUF system FeS cluster assembly SufBD core" evidence="2">
    <location>
        <begin position="172"/>
        <end position="365"/>
    </location>
</feature>
<dbReference type="InterPro" id="IPR037284">
    <property type="entry name" value="SUF_FeS_clus_asmbl_SufBD_sf"/>
</dbReference>
<dbReference type="SUPFAM" id="SSF101960">
    <property type="entry name" value="Stabilizer of iron transporter SufD"/>
    <property type="match status" value="1"/>
</dbReference>
<evidence type="ECO:0000313" key="4">
    <source>
        <dbReference type="Proteomes" id="UP000197679"/>
    </source>
</evidence>
<dbReference type="OrthoDB" id="300624at2157"/>
<proteinExistence type="inferred from homology"/>
<name>A0A218NNQ5_9ARCH</name>
<evidence type="ECO:0000259" key="2">
    <source>
        <dbReference type="Pfam" id="PF01458"/>
    </source>
</evidence>
<dbReference type="AlphaFoldDB" id="A0A218NNQ5"/>
<evidence type="ECO:0000256" key="1">
    <source>
        <dbReference type="ARBA" id="ARBA00043967"/>
    </source>
</evidence>
<dbReference type="KEGG" id="marh:Mia14_0819"/>
<dbReference type="Proteomes" id="UP000197679">
    <property type="component" value="Chromosome"/>
</dbReference>
<dbReference type="PANTHER" id="PTHR30508">
    <property type="entry name" value="FES CLUSTER ASSEMBLY PROTEIN SUF"/>
    <property type="match status" value="1"/>
</dbReference>
<dbReference type="InterPro" id="IPR000825">
    <property type="entry name" value="SUF_FeS_clus_asmbl_SufBD_core"/>
</dbReference>